<evidence type="ECO:0000256" key="6">
    <source>
        <dbReference type="SAM" id="SignalP"/>
    </source>
</evidence>
<dbReference type="PROSITE" id="PS00523">
    <property type="entry name" value="SULFATASE_1"/>
    <property type="match status" value="1"/>
</dbReference>
<proteinExistence type="inferred from homology"/>
<feature type="region of interest" description="Disordered" evidence="5">
    <location>
        <begin position="440"/>
        <end position="504"/>
    </location>
</feature>
<dbReference type="GO" id="GO:0046872">
    <property type="term" value="F:metal ion binding"/>
    <property type="evidence" value="ECO:0007669"/>
    <property type="project" value="UniProtKB-KW"/>
</dbReference>
<evidence type="ECO:0000313" key="9">
    <source>
        <dbReference type="Proteomes" id="UP000011885"/>
    </source>
</evidence>
<feature type="domain" description="Sulfatase N-terminal" evidence="7">
    <location>
        <begin position="160"/>
        <end position="306"/>
    </location>
</feature>
<dbReference type="Gene3D" id="3.40.720.10">
    <property type="entry name" value="Alkaline Phosphatase, subunit A"/>
    <property type="match status" value="1"/>
</dbReference>
<dbReference type="CDD" id="cd16027">
    <property type="entry name" value="SGSH"/>
    <property type="match status" value="1"/>
</dbReference>
<evidence type="ECO:0000256" key="5">
    <source>
        <dbReference type="SAM" id="MobiDB-lite"/>
    </source>
</evidence>
<keyword evidence="4" id="KW-0106">Calcium</keyword>
<evidence type="ECO:0000256" key="4">
    <source>
        <dbReference type="ARBA" id="ARBA00022837"/>
    </source>
</evidence>
<accession>M5U5Z3</accession>
<feature type="domain" description="Sulfatase N-terminal" evidence="7">
    <location>
        <begin position="38"/>
        <end position="145"/>
    </location>
</feature>
<name>M5U5Z3_9BACT</name>
<keyword evidence="3" id="KW-0378">Hydrolase</keyword>
<evidence type="ECO:0000256" key="1">
    <source>
        <dbReference type="ARBA" id="ARBA00008779"/>
    </source>
</evidence>
<comment type="caution">
    <text evidence="8">The sequence shown here is derived from an EMBL/GenBank/DDBJ whole genome shotgun (WGS) entry which is preliminary data.</text>
</comment>
<dbReference type="PANTHER" id="PTHR42693">
    <property type="entry name" value="ARYLSULFATASE FAMILY MEMBER"/>
    <property type="match status" value="1"/>
</dbReference>
<evidence type="ECO:0000259" key="7">
    <source>
        <dbReference type="Pfam" id="PF00884"/>
    </source>
</evidence>
<comment type="similarity">
    <text evidence="1">Belongs to the sulfatase family.</text>
</comment>
<dbReference type="PATRIC" id="fig|1263870.3.peg.1839"/>
<feature type="signal peptide" evidence="6">
    <location>
        <begin position="1"/>
        <end position="35"/>
    </location>
</feature>
<dbReference type="Pfam" id="PF00884">
    <property type="entry name" value="Sulfatase"/>
    <property type="match status" value="2"/>
</dbReference>
<sequence>MLLRKRNSLGKRSFIMRLVFTALACAFLLPCFASAERPNFVLFIADDVSQEDIGCYGNPHIQTPNIDALAGAGLRFDNAYLTTSSCSPSRCSIITGRYPHNTGAPELHTELPAGSVLFPECLKDDGYYTVLSGKHHMGANANAAFSQISRGKGVGKEEDWVGLLRDRPKDQPFFCWFASTDAHRPWGVTANTPNYGPDDVRVPPYLFDGPQTRVDFANYYHEVSRFDFFIGEVVAELRRQEVFDNTYVIVMADNGRPFPRCKTRLYDSGIKTPFVVHDPRRSEPATVDGLISSIDVSATILDLANVEIDERIQGVSFKPILDDTNEVTREVVFAEHNWHVFRNHERLVRFGDWLYIRNQYPEQQNLCVEAYQGGAGVELWDAYRNGKLNSEQMPLFLESCPEEELYHVSKDANQLQNLAANPEQQSVLERTRNALQEWTEQTGDTVPSNPTPDRNARPSLSQNEGEPKPANGKKSNRRTFQHLEMPGDAANATTIHHPGPLRLP</sequence>
<keyword evidence="6" id="KW-0732">Signal</keyword>
<dbReference type="InterPro" id="IPR050738">
    <property type="entry name" value="Sulfatase"/>
</dbReference>
<dbReference type="InterPro" id="IPR017850">
    <property type="entry name" value="Alkaline_phosphatase_core_sf"/>
</dbReference>
<dbReference type="InterPro" id="IPR024607">
    <property type="entry name" value="Sulfatase_CS"/>
</dbReference>
<dbReference type="SUPFAM" id="SSF53649">
    <property type="entry name" value="Alkaline phosphatase-like"/>
    <property type="match status" value="1"/>
</dbReference>
<protein>
    <submittedName>
        <fullName evidence="8">Arylsulfatase</fullName>
    </submittedName>
</protein>
<dbReference type="Proteomes" id="UP000011885">
    <property type="component" value="Unassembled WGS sequence"/>
</dbReference>
<reference evidence="8 9" key="1">
    <citation type="journal article" date="2013" name="Mar. Genomics">
        <title>Expression of sulfatases in Rhodopirellula baltica and the diversity of sulfatases in the genus Rhodopirellula.</title>
        <authorList>
            <person name="Wegner C.E."/>
            <person name="Richter-Heitmann T."/>
            <person name="Klindworth A."/>
            <person name="Klockow C."/>
            <person name="Richter M."/>
            <person name="Achstetter T."/>
            <person name="Glockner F.O."/>
            <person name="Harder J."/>
        </authorList>
    </citation>
    <scope>NUCLEOTIDE SEQUENCE [LARGE SCALE GENOMIC DNA]</scope>
    <source>
        <strain evidence="8 9">SM41</strain>
    </source>
</reference>
<keyword evidence="2" id="KW-0479">Metal-binding</keyword>
<dbReference type="PANTHER" id="PTHR42693:SF53">
    <property type="entry name" value="ENDO-4-O-SULFATASE"/>
    <property type="match status" value="1"/>
</dbReference>
<evidence type="ECO:0000256" key="2">
    <source>
        <dbReference type="ARBA" id="ARBA00022723"/>
    </source>
</evidence>
<dbReference type="GO" id="GO:0004065">
    <property type="term" value="F:arylsulfatase activity"/>
    <property type="evidence" value="ECO:0007669"/>
    <property type="project" value="TreeGrafter"/>
</dbReference>
<dbReference type="InterPro" id="IPR000917">
    <property type="entry name" value="Sulfatase_N"/>
</dbReference>
<evidence type="ECO:0000256" key="3">
    <source>
        <dbReference type="ARBA" id="ARBA00022801"/>
    </source>
</evidence>
<gene>
    <name evidence="8" type="ORF">RSSM_01716</name>
</gene>
<feature type="chain" id="PRO_5004073238" evidence="6">
    <location>
        <begin position="36"/>
        <end position="504"/>
    </location>
</feature>
<organism evidence="8 9">
    <name type="scientific">Rhodopirellula sallentina SM41</name>
    <dbReference type="NCBI Taxonomy" id="1263870"/>
    <lineage>
        <taxon>Bacteria</taxon>
        <taxon>Pseudomonadati</taxon>
        <taxon>Planctomycetota</taxon>
        <taxon>Planctomycetia</taxon>
        <taxon>Pirellulales</taxon>
        <taxon>Pirellulaceae</taxon>
        <taxon>Rhodopirellula</taxon>
    </lineage>
</organism>
<dbReference type="EMBL" id="ANOH01000120">
    <property type="protein sequence ID" value="EMI56870.1"/>
    <property type="molecule type" value="Genomic_DNA"/>
</dbReference>
<feature type="compositionally biased region" description="Polar residues" evidence="5">
    <location>
        <begin position="440"/>
        <end position="464"/>
    </location>
</feature>
<keyword evidence="9" id="KW-1185">Reference proteome</keyword>
<evidence type="ECO:0000313" key="8">
    <source>
        <dbReference type="EMBL" id="EMI56870.1"/>
    </source>
</evidence>
<dbReference type="AlphaFoldDB" id="M5U5Z3"/>